<evidence type="ECO:0000313" key="5">
    <source>
        <dbReference type="Ensembl" id="ENSOKIP00005012546.1"/>
    </source>
</evidence>
<feature type="region of interest" description="Disordered" evidence="2">
    <location>
        <begin position="60"/>
        <end position="85"/>
    </location>
</feature>
<dbReference type="Pfam" id="PF14644">
    <property type="entry name" value="DUF4456"/>
    <property type="match status" value="1"/>
</dbReference>
<evidence type="ECO:0000259" key="3">
    <source>
        <dbReference type="Pfam" id="PF14643"/>
    </source>
</evidence>
<accession>A0A8C7D110</accession>
<keyword evidence="6" id="KW-1185">Reference proteome</keyword>
<evidence type="ECO:0000256" key="2">
    <source>
        <dbReference type="SAM" id="MobiDB-lite"/>
    </source>
</evidence>
<reference evidence="5" key="1">
    <citation type="submission" date="2025-08" db="UniProtKB">
        <authorList>
            <consortium name="Ensembl"/>
        </authorList>
    </citation>
    <scope>IDENTIFICATION</scope>
</reference>
<dbReference type="InterPro" id="IPR028089">
    <property type="entry name" value="DUF4455"/>
</dbReference>
<protein>
    <submittedName>
        <fullName evidence="5">Coiled-coil domain containing 180</fullName>
    </submittedName>
</protein>
<gene>
    <name evidence="5" type="primary">ccdc180</name>
</gene>
<evidence type="ECO:0000259" key="4">
    <source>
        <dbReference type="Pfam" id="PF14644"/>
    </source>
</evidence>
<dbReference type="Ensembl" id="ENSOKIT00005013381.1">
    <property type="protein sequence ID" value="ENSOKIP00005012546.1"/>
    <property type="gene ID" value="ENSOKIG00005005609.1"/>
</dbReference>
<feature type="compositionally biased region" description="Basic residues" evidence="2">
    <location>
        <begin position="645"/>
        <end position="655"/>
    </location>
</feature>
<evidence type="ECO:0000313" key="6">
    <source>
        <dbReference type="Proteomes" id="UP000694557"/>
    </source>
</evidence>
<feature type="domain" description="DUF4456" evidence="4">
    <location>
        <begin position="1204"/>
        <end position="1408"/>
    </location>
</feature>
<feature type="region of interest" description="Disordered" evidence="2">
    <location>
        <begin position="645"/>
        <end position="667"/>
    </location>
</feature>
<dbReference type="PANTHER" id="PTHR21444:SF14">
    <property type="entry name" value="COILED-COIL DOMAIN-CONTAINING PROTEIN 180"/>
    <property type="match status" value="1"/>
</dbReference>
<dbReference type="GeneTree" id="ENSGT00940000153246"/>
<dbReference type="Pfam" id="PF14643">
    <property type="entry name" value="DUF4455"/>
    <property type="match status" value="1"/>
</dbReference>
<proteinExistence type="predicted"/>
<dbReference type="Proteomes" id="UP000694557">
    <property type="component" value="Unassembled WGS sequence"/>
</dbReference>
<evidence type="ECO:0000256" key="1">
    <source>
        <dbReference type="SAM" id="Coils"/>
    </source>
</evidence>
<feature type="domain" description="DUF4455" evidence="3">
    <location>
        <begin position="153"/>
        <end position="615"/>
    </location>
</feature>
<feature type="coiled-coil region" evidence="1">
    <location>
        <begin position="1326"/>
        <end position="1354"/>
    </location>
</feature>
<dbReference type="InterPro" id="IPR027914">
    <property type="entry name" value="DUF4456"/>
</dbReference>
<name>A0A8C7D110_ONCKI</name>
<reference evidence="5" key="2">
    <citation type="submission" date="2025-09" db="UniProtKB">
        <authorList>
            <consortium name="Ensembl"/>
        </authorList>
    </citation>
    <scope>IDENTIFICATION</scope>
</reference>
<keyword evidence="1" id="KW-0175">Coiled coil</keyword>
<organism evidence="5 6">
    <name type="scientific">Oncorhynchus kisutch</name>
    <name type="common">Coho salmon</name>
    <name type="synonym">Salmo kisutch</name>
    <dbReference type="NCBI Taxonomy" id="8019"/>
    <lineage>
        <taxon>Eukaryota</taxon>
        <taxon>Metazoa</taxon>
        <taxon>Chordata</taxon>
        <taxon>Craniata</taxon>
        <taxon>Vertebrata</taxon>
        <taxon>Euteleostomi</taxon>
        <taxon>Actinopterygii</taxon>
        <taxon>Neopterygii</taxon>
        <taxon>Teleostei</taxon>
        <taxon>Protacanthopterygii</taxon>
        <taxon>Salmoniformes</taxon>
        <taxon>Salmonidae</taxon>
        <taxon>Salmoninae</taxon>
        <taxon>Oncorhynchus</taxon>
    </lineage>
</organism>
<sequence>MAEARVIPSGKVYRQMFDAQVGYWLFIDMKCFKSFVVSMLLHVNATHQCYPQVQLSRSLHDTRRKRETNEGFLPRDNPPLSRDTDTGLQQRIRTLQAETHQCSEEMAVRDQLFSGIKHCHTSEEQLVEEEIRGLPDHVVAEKPGSDIIDRLMEKKQRNHLEAVAQLYRDLSVLSVEYETLFRQTGQEVLHQLSVYDGNVERQMQRIENISDLEKFTLQGLHEFWDTVKQESVIRRKWIKDLDDTLAKYESDRTAMIAALLRKYTGKLEKVCYVMPSDIHRLINREAMMINQAILANRRAVAKLYLNLMENDLQKEVFHRLRWEDKLQDWKSFKVLGVVSRFKVFMGSPPIQGPKDVQAILDTMSAAQQSFREKRIKILQSLTAMIPPRCSKTLIAEWYNSLSSVNEQIDCMHIESMRKLHSYYENTWQECLAEVEQVKKEITTYGVSPEEIQDTVNVEFLPLIGKCQSQTEEHLATMDRAFESLAKRAAVLSKSLFKFTRGASHLWEVHSAGLQRREQQLQDQLDEVRYSQEHEIQKKEANLDVMLDRLRQESTEEALKITLEKTLHSLDEIKLVYMHFYKEEVDTVESYPAMVLEELHSYSFAVSRFFNVKEIYTGSQDSEELRSLYPVINLDLSGRASVKRTRQTTVQGRKRCPGGFQKSPNPAHSSFDEFDTEDVMDSHREFLDSQSSETFCTSKGNVYNGQSFVSQWDTEQDSIPSEMELVVFPRSLLADLQKDIRLLFFNHLEERYQTALTNTMNIVAAKKEALKSEQDLRLHLHQPRAKRIEVDIHNVRAAELVLHRDRVDRHCKGILQALGNCRTDFHELQIRQHKLTEDFRSQIYSMEDVFTYATKSDVLVGLCGTLQSNLESHMNIIQASQRNFRQTLESKLDGLRETNVQLIKSFKLFSDGGNFTPKEIEAHHKRIEKMVKRIDTNDEAIMLDMEGTESKCQELAKDVINRFEEKFHFLTVDLKFLEKIQGMLTNTQVQIKTEATKSNMQNKKINSLLTELKCLVDTCARSSPEKTVTTDDVFTFTWSIIEELRARCHYLQCFLNPSLAVLMPECPLQGAFAVAARPKSRKSASPAIDGLLQPSRMGVSFMDDVAVGVIRGLLRLSKPKVTQEANSESTERVSAAVTVRLSSPIGQRSGDSAESVSAQSVKRFSKPTRFDKRFQVFGPKPETHGVTTFKSLITSILWKTNDILLLVAEEFYKKKERRPITRPQYLQETFEQCAEEINKRLLVYQSQTQDYHNNCLQEFRQQLKDIEEGLSKVPGVLISKLGEQHLGSLSQDTDNIRKQLGITLHESEGRKKKHSGMLSVRLSHPACEKELEALNRAEEERQRELTNAITNTLQELQACVRKHGEEFVRALTSLTENLLFQMDNLLTVDEVQVGQAEMKSENVTTLIRRKQAGIPLEEKQSAPLIQRGSRTWPGISYFGSSTDGPVEQPCKKTASITTAKTTLGHLRAVEARESMYQCYEQRHREELARAVQESQVQRTEVQCWEEHWRGLLNTLTQLNAE</sequence>
<dbReference type="PANTHER" id="PTHR21444">
    <property type="entry name" value="COILED-COIL DOMAIN-CONTAINING PROTEIN 180"/>
    <property type="match status" value="1"/>
</dbReference>